<sequence length="402" mass="42999">MTSTEYPGETAPLSSRMILLFATLCAFAVANVYMTQPLLDQIALSLGERESRMGMIITATQTGYALGLMLLVPLGDLINRKRLVTLMLLASSGLLLAASMASSLYGLSGMLTLVGAMAVVVQIIVAFAASLSAPEKRGQVTGIVTSGVVIGILLARLVSGFLAQWAGWRVAIMVSAGAMFLMALLFIRTAPDERKQNPSQSYRQLMLSVFSLWREIPALRSRGILALLIFMNFSVLWTSLVFPLSHAPFNLTTAQIGLFGLAGIAGALAARQAGTLADRGHGQRVTGFALVLLLLSWMVMAWGGSSLIALTTGIILLDFAVQAVHVTSQSMIFATRPQATSRLVAAYMFFYSVGSAIGALLATRVWSQFGWTGVCLLGATISALALVYWLLIDRIRHSQTAD</sequence>
<feature type="domain" description="Major facilitator superfamily (MFS) profile" evidence="5">
    <location>
        <begin position="14"/>
        <end position="397"/>
    </location>
</feature>
<feature type="transmembrane region" description="Helical" evidence="4">
    <location>
        <begin position="251"/>
        <end position="270"/>
    </location>
</feature>
<dbReference type="InterPro" id="IPR036259">
    <property type="entry name" value="MFS_trans_sf"/>
</dbReference>
<keyword evidence="1 4" id="KW-0812">Transmembrane</keyword>
<dbReference type="InterPro" id="IPR011701">
    <property type="entry name" value="MFS"/>
</dbReference>
<feature type="transmembrane region" description="Helical" evidence="4">
    <location>
        <begin position="54"/>
        <end position="72"/>
    </location>
</feature>
<dbReference type="EMBL" id="JABWQF010000008">
    <property type="protein sequence ID" value="MBC3293029.1"/>
    <property type="molecule type" value="Genomic_DNA"/>
</dbReference>
<feature type="transmembrane region" description="Helical" evidence="4">
    <location>
        <begin position="143"/>
        <end position="162"/>
    </location>
</feature>
<feature type="transmembrane region" description="Helical" evidence="4">
    <location>
        <begin position="111"/>
        <end position="131"/>
    </location>
</feature>
<proteinExistence type="predicted"/>
<feature type="transmembrane region" description="Helical" evidence="4">
    <location>
        <begin position="224"/>
        <end position="245"/>
    </location>
</feature>
<dbReference type="Pfam" id="PF07690">
    <property type="entry name" value="MFS_1"/>
    <property type="match status" value="1"/>
</dbReference>
<reference evidence="6" key="1">
    <citation type="journal article" date="2020" name="Microorganisms">
        <title>Reliable Identification of Environmental Pseudomonas Isolates Using the rpoD Gene.</title>
        <authorList>
            <consortium name="The Broad Institute Genome Sequencing Platform"/>
            <person name="Girard L."/>
            <person name="Lood C."/>
            <person name="Rokni-Zadeh H."/>
            <person name="van Noort V."/>
            <person name="Lavigne R."/>
            <person name="De Mot R."/>
        </authorList>
    </citation>
    <scope>NUCLEOTIDE SEQUENCE [LARGE SCALE GENOMIC DNA]</scope>
    <source>
        <strain evidence="6">SWRI145</strain>
    </source>
</reference>
<feature type="transmembrane region" description="Helical" evidence="4">
    <location>
        <begin position="84"/>
        <end position="105"/>
    </location>
</feature>
<evidence type="ECO:0000256" key="2">
    <source>
        <dbReference type="ARBA" id="ARBA00022989"/>
    </source>
</evidence>
<keyword evidence="3 4" id="KW-0472">Membrane</keyword>
<dbReference type="PANTHER" id="PTHR42910">
    <property type="entry name" value="TRANSPORTER SCO4007-RELATED"/>
    <property type="match status" value="1"/>
</dbReference>
<accession>A0A8I0CX94</accession>
<feature type="transmembrane region" description="Helical" evidence="4">
    <location>
        <begin position="306"/>
        <end position="324"/>
    </location>
</feature>
<dbReference type="CDD" id="cd17324">
    <property type="entry name" value="MFS_NepI_like"/>
    <property type="match status" value="1"/>
</dbReference>
<protein>
    <submittedName>
        <fullName evidence="6">MFS transporter</fullName>
    </submittedName>
</protein>
<feature type="transmembrane region" description="Helical" evidence="4">
    <location>
        <begin position="344"/>
        <end position="363"/>
    </location>
</feature>
<feature type="transmembrane region" description="Helical" evidence="4">
    <location>
        <begin position="369"/>
        <end position="391"/>
    </location>
</feature>
<dbReference type="InterPro" id="IPR020846">
    <property type="entry name" value="MFS_dom"/>
</dbReference>
<dbReference type="SUPFAM" id="SSF103473">
    <property type="entry name" value="MFS general substrate transporter"/>
    <property type="match status" value="1"/>
</dbReference>
<keyword evidence="2 4" id="KW-1133">Transmembrane helix</keyword>
<dbReference type="GO" id="GO:0022857">
    <property type="term" value="F:transmembrane transporter activity"/>
    <property type="evidence" value="ECO:0007669"/>
    <property type="project" value="InterPro"/>
</dbReference>
<evidence type="ECO:0000259" key="5">
    <source>
        <dbReference type="PROSITE" id="PS50850"/>
    </source>
</evidence>
<dbReference type="PANTHER" id="PTHR42910:SF1">
    <property type="entry name" value="MAJOR FACILITATOR SUPERFAMILY (MFS) PROFILE DOMAIN-CONTAINING PROTEIN"/>
    <property type="match status" value="1"/>
</dbReference>
<evidence type="ECO:0000313" key="6">
    <source>
        <dbReference type="EMBL" id="MBC3293029.1"/>
    </source>
</evidence>
<dbReference type="AlphaFoldDB" id="A0A8I0CX94"/>
<dbReference type="Gene3D" id="1.20.1250.20">
    <property type="entry name" value="MFS general substrate transporter like domains"/>
    <property type="match status" value="1"/>
</dbReference>
<organism evidence="6">
    <name type="scientific">Pseudomonas tritici</name>
    <dbReference type="NCBI Taxonomy" id="2745518"/>
    <lineage>
        <taxon>Bacteria</taxon>
        <taxon>Pseudomonadati</taxon>
        <taxon>Pseudomonadota</taxon>
        <taxon>Gammaproteobacteria</taxon>
        <taxon>Pseudomonadales</taxon>
        <taxon>Pseudomonadaceae</taxon>
        <taxon>Pseudomonas</taxon>
    </lineage>
</organism>
<evidence type="ECO:0000256" key="1">
    <source>
        <dbReference type="ARBA" id="ARBA00022692"/>
    </source>
</evidence>
<dbReference type="PROSITE" id="PS50850">
    <property type="entry name" value="MFS"/>
    <property type="match status" value="1"/>
</dbReference>
<feature type="transmembrane region" description="Helical" evidence="4">
    <location>
        <begin position="17"/>
        <end position="34"/>
    </location>
</feature>
<feature type="transmembrane region" description="Helical" evidence="4">
    <location>
        <begin position="168"/>
        <end position="187"/>
    </location>
</feature>
<gene>
    <name evidence="6" type="ORF">HU722_16035</name>
</gene>
<feature type="transmembrane region" description="Helical" evidence="4">
    <location>
        <begin position="282"/>
        <end position="300"/>
    </location>
</feature>
<evidence type="ECO:0000256" key="3">
    <source>
        <dbReference type="ARBA" id="ARBA00023136"/>
    </source>
</evidence>
<evidence type="ECO:0000256" key="4">
    <source>
        <dbReference type="SAM" id="Phobius"/>
    </source>
</evidence>
<comment type="caution">
    <text evidence="6">The sequence shown here is derived from an EMBL/GenBank/DDBJ whole genome shotgun (WGS) entry which is preliminary data.</text>
</comment>
<name>A0A8I0CX94_9PSED</name>